<comment type="caution">
    <text evidence="3">The sequence shown here is derived from an EMBL/GenBank/DDBJ whole genome shotgun (WGS) entry which is preliminary data.</text>
</comment>
<keyword evidence="4" id="KW-1185">Reference proteome</keyword>
<feature type="transmembrane region" description="Helical" evidence="2">
    <location>
        <begin position="153"/>
        <end position="177"/>
    </location>
</feature>
<feature type="transmembrane region" description="Helical" evidence="2">
    <location>
        <begin position="266"/>
        <end position="291"/>
    </location>
</feature>
<sequence>MTEDDNASGLAQLYQRTRSAIADRTTHALIRLPPGTHLVSSDESGDDSTTGEQSQSELAARFSSYHSTNDLEGYEEDDFEPIPWSPHTSTQTSDVRADRSKDEASPSPMEPRSIQEMKRNPDDLNAFYNILPAFPKPRYQALYDYSSQFSLPALFYFTDISTFGMCWATFLIVGHTIQSLYTDFGPNTGILVLSPEISMLKHIFMDIMWTHSLLSAMMLVPDYFGSSSVMAAMIFASGQPLYLVICLKSHYHMKSQKVVPFVHGEWWIADVARLIFWGYLIAFLCICLGHYTDISNLKVTGVFFMNLTPLFACESYRLLLSLPARLEDQNGHKKHI</sequence>
<dbReference type="Proteomes" id="UP001295423">
    <property type="component" value="Unassembled WGS sequence"/>
</dbReference>
<evidence type="ECO:0000313" key="4">
    <source>
        <dbReference type="Proteomes" id="UP001295423"/>
    </source>
</evidence>
<keyword evidence="2" id="KW-1133">Transmembrane helix</keyword>
<feature type="transmembrane region" description="Helical" evidence="2">
    <location>
        <begin position="223"/>
        <end position="245"/>
    </location>
</feature>
<reference evidence="3" key="1">
    <citation type="submission" date="2023-08" db="EMBL/GenBank/DDBJ databases">
        <authorList>
            <person name="Audoor S."/>
            <person name="Bilcke G."/>
        </authorList>
    </citation>
    <scope>NUCLEOTIDE SEQUENCE</scope>
</reference>
<gene>
    <name evidence="3" type="ORF">CYCCA115_LOCUS18209</name>
</gene>
<dbReference type="AlphaFoldDB" id="A0AAD2G336"/>
<dbReference type="EMBL" id="CAKOGP040002023">
    <property type="protein sequence ID" value="CAJ1959790.1"/>
    <property type="molecule type" value="Genomic_DNA"/>
</dbReference>
<name>A0AAD2G336_9STRA</name>
<keyword evidence="2" id="KW-0812">Transmembrane</keyword>
<accession>A0AAD2G336</accession>
<feature type="region of interest" description="Disordered" evidence="1">
    <location>
        <begin position="24"/>
        <end position="115"/>
    </location>
</feature>
<evidence type="ECO:0000256" key="2">
    <source>
        <dbReference type="SAM" id="Phobius"/>
    </source>
</evidence>
<evidence type="ECO:0000313" key="3">
    <source>
        <dbReference type="EMBL" id="CAJ1959790.1"/>
    </source>
</evidence>
<organism evidence="3 4">
    <name type="scientific">Cylindrotheca closterium</name>
    <dbReference type="NCBI Taxonomy" id="2856"/>
    <lineage>
        <taxon>Eukaryota</taxon>
        <taxon>Sar</taxon>
        <taxon>Stramenopiles</taxon>
        <taxon>Ochrophyta</taxon>
        <taxon>Bacillariophyta</taxon>
        <taxon>Bacillariophyceae</taxon>
        <taxon>Bacillariophycidae</taxon>
        <taxon>Bacillariales</taxon>
        <taxon>Bacillariaceae</taxon>
        <taxon>Cylindrotheca</taxon>
    </lineage>
</organism>
<proteinExistence type="predicted"/>
<feature type="compositionally biased region" description="Basic and acidic residues" evidence="1">
    <location>
        <begin position="95"/>
        <end position="104"/>
    </location>
</feature>
<evidence type="ECO:0000256" key="1">
    <source>
        <dbReference type="SAM" id="MobiDB-lite"/>
    </source>
</evidence>
<keyword evidence="2" id="KW-0472">Membrane</keyword>
<protein>
    <submittedName>
        <fullName evidence="3">Uncharacterized protein</fullName>
    </submittedName>
</protein>